<name>A0AAE1XYE4_9LAMI</name>
<sequence length="140" mass="15528">MVSARCGISEAIGHKAWFNRLVNVLVGLVKWGVDSVGRCLGLGSSRGIRRTQYGVGWMSYAWQHAACGQQDVARAVMPLPMTTWQTARWGEGRRRERQMRAGPTNVSNCAQWLLRAVVGTCADSWVVVGIVHYVNNCRPL</sequence>
<organism evidence="1 2">
    <name type="scientific">Sesamum alatum</name>
    <dbReference type="NCBI Taxonomy" id="300844"/>
    <lineage>
        <taxon>Eukaryota</taxon>
        <taxon>Viridiplantae</taxon>
        <taxon>Streptophyta</taxon>
        <taxon>Embryophyta</taxon>
        <taxon>Tracheophyta</taxon>
        <taxon>Spermatophyta</taxon>
        <taxon>Magnoliopsida</taxon>
        <taxon>eudicotyledons</taxon>
        <taxon>Gunneridae</taxon>
        <taxon>Pentapetalae</taxon>
        <taxon>asterids</taxon>
        <taxon>lamiids</taxon>
        <taxon>Lamiales</taxon>
        <taxon>Pedaliaceae</taxon>
        <taxon>Sesamum</taxon>
    </lineage>
</organism>
<dbReference type="EMBL" id="JACGWO010000008">
    <property type="protein sequence ID" value="KAK4420310.1"/>
    <property type="molecule type" value="Genomic_DNA"/>
</dbReference>
<keyword evidence="2" id="KW-1185">Reference proteome</keyword>
<reference evidence="1" key="2">
    <citation type="journal article" date="2024" name="Plant">
        <title>Genomic evolution and insights into agronomic trait innovations of Sesamum species.</title>
        <authorList>
            <person name="Miao H."/>
            <person name="Wang L."/>
            <person name="Qu L."/>
            <person name="Liu H."/>
            <person name="Sun Y."/>
            <person name="Le M."/>
            <person name="Wang Q."/>
            <person name="Wei S."/>
            <person name="Zheng Y."/>
            <person name="Lin W."/>
            <person name="Duan Y."/>
            <person name="Cao H."/>
            <person name="Xiong S."/>
            <person name="Wang X."/>
            <person name="Wei L."/>
            <person name="Li C."/>
            <person name="Ma Q."/>
            <person name="Ju M."/>
            <person name="Zhao R."/>
            <person name="Li G."/>
            <person name="Mu C."/>
            <person name="Tian Q."/>
            <person name="Mei H."/>
            <person name="Zhang T."/>
            <person name="Gao T."/>
            <person name="Zhang H."/>
        </authorList>
    </citation>
    <scope>NUCLEOTIDE SEQUENCE</scope>
    <source>
        <strain evidence="1">3651</strain>
    </source>
</reference>
<evidence type="ECO:0000313" key="2">
    <source>
        <dbReference type="Proteomes" id="UP001293254"/>
    </source>
</evidence>
<evidence type="ECO:0000313" key="1">
    <source>
        <dbReference type="EMBL" id="KAK4420310.1"/>
    </source>
</evidence>
<reference evidence="1" key="1">
    <citation type="submission" date="2020-06" db="EMBL/GenBank/DDBJ databases">
        <authorList>
            <person name="Li T."/>
            <person name="Hu X."/>
            <person name="Zhang T."/>
            <person name="Song X."/>
            <person name="Zhang H."/>
            <person name="Dai N."/>
            <person name="Sheng W."/>
            <person name="Hou X."/>
            <person name="Wei L."/>
        </authorList>
    </citation>
    <scope>NUCLEOTIDE SEQUENCE</scope>
    <source>
        <strain evidence="1">3651</strain>
        <tissue evidence="1">Leaf</tissue>
    </source>
</reference>
<gene>
    <name evidence="1" type="ORF">Salat_1981200</name>
</gene>
<comment type="caution">
    <text evidence="1">The sequence shown here is derived from an EMBL/GenBank/DDBJ whole genome shotgun (WGS) entry which is preliminary data.</text>
</comment>
<accession>A0AAE1XYE4</accession>
<dbReference type="Proteomes" id="UP001293254">
    <property type="component" value="Unassembled WGS sequence"/>
</dbReference>
<dbReference type="AlphaFoldDB" id="A0AAE1XYE4"/>
<proteinExistence type="predicted"/>
<protein>
    <submittedName>
        <fullName evidence="1">Uncharacterized protein</fullName>
    </submittedName>
</protein>